<gene>
    <name evidence="3" type="ORF">PNOK_0696300</name>
</gene>
<dbReference type="Proteomes" id="UP000217199">
    <property type="component" value="Unassembled WGS sequence"/>
</dbReference>
<organism evidence="3 4">
    <name type="scientific">Pyrrhoderma noxium</name>
    <dbReference type="NCBI Taxonomy" id="2282107"/>
    <lineage>
        <taxon>Eukaryota</taxon>
        <taxon>Fungi</taxon>
        <taxon>Dikarya</taxon>
        <taxon>Basidiomycota</taxon>
        <taxon>Agaricomycotina</taxon>
        <taxon>Agaricomycetes</taxon>
        <taxon>Hymenochaetales</taxon>
        <taxon>Hymenochaetaceae</taxon>
        <taxon>Pyrrhoderma</taxon>
    </lineage>
</organism>
<proteinExistence type="predicted"/>
<feature type="region of interest" description="Disordered" evidence="1">
    <location>
        <begin position="2387"/>
        <end position="2429"/>
    </location>
</feature>
<feature type="compositionally biased region" description="Polar residues" evidence="1">
    <location>
        <begin position="1232"/>
        <end position="1241"/>
    </location>
</feature>
<accession>A0A286UBG7</accession>
<dbReference type="STRING" id="2282107.A0A286UBG7"/>
<feature type="compositionally biased region" description="Polar residues" evidence="1">
    <location>
        <begin position="60"/>
        <end position="73"/>
    </location>
</feature>
<evidence type="ECO:0000313" key="4">
    <source>
        <dbReference type="Proteomes" id="UP000217199"/>
    </source>
</evidence>
<feature type="compositionally biased region" description="Polar residues" evidence="1">
    <location>
        <begin position="1543"/>
        <end position="1558"/>
    </location>
</feature>
<feature type="compositionally biased region" description="Low complexity" evidence="1">
    <location>
        <begin position="1216"/>
        <end position="1231"/>
    </location>
</feature>
<dbReference type="PROSITE" id="PS50011">
    <property type="entry name" value="PROTEIN_KINASE_DOM"/>
    <property type="match status" value="1"/>
</dbReference>
<dbReference type="InParanoid" id="A0A286UBG7"/>
<dbReference type="Gene3D" id="1.10.510.10">
    <property type="entry name" value="Transferase(Phosphotransferase) domain 1"/>
    <property type="match status" value="4"/>
</dbReference>
<feature type="compositionally biased region" description="Basic and acidic residues" evidence="1">
    <location>
        <begin position="1510"/>
        <end position="1531"/>
    </location>
</feature>
<evidence type="ECO:0000256" key="1">
    <source>
        <dbReference type="SAM" id="MobiDB-lite"/>
    </source>
</evidence>
<feature type="compositionally biased region" description="Low complexity" evidence="1">
    <location>
        <begin position="1242"/>
        <end position="1258"/>
    </location>
</feature>
<sequence length="3265" mass="376384">MTAGDRRKRNLPRPNPKYRTAAAKKRKARFNLTSESETISYPPDCVYSQQEIDNKEDGETNTSEVSLIPYSQESEPETPRRVNKLSRKDTPRAERVQETPAYTSSYVKSQRELLIASIGGEVFEETTESFFEHALPPLKSEFKIDDIYNKCLEKGILIKEKESDDYKWDGLLDTPEGVKMRENDVYNEPLEAIFNEITTVAEELSELKCKSYFHADGNKTYWSEKTTDIKPDALVFLRNPNDGYPKKHEGKHWYNVVCSIEFKKTDTDKGTSKNEAQVIHSMQRLLFIDLCRRFTLGVTIEGSSVRMWILSRSFILTSKSFDFTKEPKALIRLVLSLVFSDKADLGWDTAIEASYNGKERIYTIVIDGEEYVSSTSDILVDVKAEELYSTGTRILKVYKKSDKKKKNPYILKDYWPALVYRTEVETHFKILKDISDNDKGMKEFVEKSLLTPRVFEDVKIGDLVDNTGKTILRGESPTEKYKLRRPKEKSGQKPDTEKRLAKGSPILTDGQLQEGPKDPRNSIYHRTHCRIVYEEVAIPYHELKNIEDMLLVLEHSIDALRIIHKAGWVHRDLSPANLYLYTDPKTKVKRGIIGDLEYAKTAGTGASSDIRSGSPFFMAAEVMEQKYRFMQPQKSSKYSASFKSSSLTYGKPTQRMYHSTNNFRLPQLPYRVIEKLYNEVRMGDLDYFFENILPPVRSKFDTNHIFNHCIKNGILTKDPQSENYTWKLVPKDKDTKNFDHRAYVDPFMEISRAIIKAARKTSSSKITRVPFILKDGGRSELSDNDDYPEEELCPYLYFENRNIRFKGRMEERHWYTSGFGFHFKGSDKDDIDNMERLHMRLLHTMYRDPCRRFTLGAAVDGTRIRLWIYTRSMMIASEPFDFNIKPEILIKLIISIAFAEGSDLGWDSTMKSRYEGNDRVFDFEVSGRHFKTSESDMISIYNNSHIFSKGSRIFRAFDVEDKDKKHPLILKDHWYYDFNDSEADIQKMILEDIIDPDEREIFKRSTMTVVASGRVQVGGRDDHTRDTILHGVFPRRAYKITPTNYYKEEQSEYTLLKRNKFWLEACGVPSPLKQCLISLGLRGMIFHQYRHRVVYKEVAIPYHKLRNLEDMVLVLKHSIEALRVIHKAGWIHRDLSVANLYLYIDPDTGEKRGIIGDFEYSKRAGSGAKGDLKTGTEDFMAAEVFEPDYYFLPPLDELKSRLNRETKGDRTEEKGSAITERSSATTTISSTPTKANSAPRESTSTPTNSNSTPTNSTPISAKYNSVPTRSNLTPAKSNSTPAKSNSTPTKTDSPVTGNSQVVIESHSTPPKNSSIPVQNGSMETKSSPGIVGNSDPPEPSNRPLFYANYIHDLESIWWILLWVLLKFQKAGYEEFTEDYQTKIERRIHAAARLFHENLNWSDRVDILNLTSMFMELMYKIPDSFKGLVQVASIFRDKLLSAYKKKERKGVFPIKLRDNGLLHQDVLEAFRTSPIEYFNVVHINEVYPNTSDTSDENSRSSKRSINEGSEDERPSKRARDESKRENTSRSRLESNASAPRRLTRSMTAKSAEVVTNINMDGNRRSKVQSPLVRFLSYHINQPSKYHPMDLLLQYYDSPQKVIELLYDEVRMGNLDYFFDNILPPIPPELSADRVFEHCIKNELLTKQPNSESYTWKIALKDAEYSGDRGYIRPFLEIFHTVIEVAQETSSPSIDRVPLIPTDGGKARLSDYDDYRNEESLSPYVYIENRKVSFKGSIRNRHWYTSGFGFHFKESNDDEFSSMERLHLRLLHTMYRDPCRRFTLGATVDGTCIRLWIYNRSMLIASESFDFIKEPKILIKLILSISFAEESDLGWDQTIKARYKGNTRVFDIEISGKHYRTNSSNIISEYNEDRIFNTGSRIFKAFDVEDRAKKNPLIIKDHWFIDFYHSEDDIQKMILEDIVDPDDREIFKRSTLTVVASGRVQIQGQDDHTRDTILHGKSPTQAYQITPPKGSKRIQTKFVLRKRYKFWREARGLPSSESMQSANLERIGIYFHRYHHRVVYKEVAIPFHKLRNVKDIVLVLSHSVEALKIMHKSGWVHRDLSVSNLYLYIDPATKEKRGIIGDFEYSKRAGSGGKGDNTTGTHDFMSLEVLDVRYDVLPSPSIMESRFNEMKKRVFPEAKINTTPSKSSGIVEGGNLSLTHPVTTPPRNSPVAVARKSTPTKDNSLPIENNQGALGIYSTPAKITSTPSQNNPVVVEGSPGIVGDSDPPEPCKIPLFYYNYLHDLESIWWVLIWFLLKYEKAGYKGTAEDYITTYKDRIEDRMEVSTIYFQNLCRREDLRNEAWEFRKFTNIIPEYFKGLVQVASIFREKLASTYKEEEGKVDFPIKLKDDGLLHQDILDALRSSSIEYFDVVHINILYSTLSEKKSKRPKHSIDEDSEGERPSKRARNESESVGSVGTKSGIDNGVPRRLTRNMTAKAVEATTNTKVDENRRVTRSMTKHLRECNPNRTGKDADTSKGIETNCVLEHCIKNGILTKEPQSESYTWKFVPKDVVNFSNRVYVKPFIEIFNAVIKAVQETSSSKFTRVPFIPKDGGESELSDKDDYPEGELCPYVYVENRNVRFKGPIRNRHWYTSGFGFHFRGLEKDEIHNMERLHLRLLHTMYRDPCRRFTFGATVDGTCIRLWIYNRSMLIASESFDFNTEPVILIELIVSISFAEESDLGWDQTIKARYKGNTRVFDIEISGKHYRTNSSNIISVYDEDRIFNTGSRIFKAFDVKDRAKKNPLIIKDHWFIDLFDSEDDIQKMILEDIVDPDDREIFKRSTLTVVASGRVQIQGQDDHTRDTILHGLSPTQAYRIIPINDSKGDQTVYNLRNDCKYWREACALPSSGTIQSSTLGLFGIFFHRYHHRVVYKEVAIPFYKLRNLEDMVLVLSHSVEVLRVIHKSGWVHRDLSVGNLYLYIDPDTGEKRGIIGDFEYSKRAGSGEKGDSKTGTEGFMAREVFLIRYCFLPSWSILDSHFNERQRRALEEANKNSTPPKSNTIIKESDLSLRKSFSTPPRNSPILSERNSTPKKNNSSEAGNTKDNSENHLTPSKFTSTPDQTSSSVTEGSPGLIGHSDPPSPKHTPLFYFTYIHDLESIWWIIIWVLIEYRRAGFDESTEDYESEIAQRKKYITELFSLGRDLMERSDLLVDGWKLMGLMEVVQDSFKGLVQVASIFREKLASTYKEEEWKVDFPIKLKNGGLLHQDILEAFKTSEIEYFDVDHINDKYTIVSKKPGSSKRSINEDSEEERPSKRARQEFLYS</sequence>
<comment type="caution">
    <text evidence="3">The sequence shown here is derived from an EMBL/GenBank/DDBJ whole genome shotgun (WGS) entry which is preliminary data.</text>
</comment>
<feature type="region of interest" description="Disordered" evidence="1">
    <location>
        <begin position="3236"/>
        <end position="3265"/>
    </location>
</feature>
<dbReference type="InterPro" id="IPR011009">
    <property type="entry name" value="Kinase-like_dom_sf"/>
</dbReference>
<dbReference type="Pfam" id="PF17667">
    <property type="entry name" value="Pkinase_fungal"/>
    <property type="match status" value="4"/>
</dbReference>
<feature type="region of interest" description="Disordered" evidence="1">
    <location>
        <begin position="2160"/>
        <end position="2192"/>
    </location>
</feature>
<feature type="region of interest" description="Disordered" evidence="1">
    <location>
        <begin position="475"/>
        <end position="521"/>
    </location>
</feature>
<evidence type="ECO:0000313" key="3">
    <source>
        <dbReference type="EMBL" id="PAV16899.1"/>
    </source>
</evidence>
<feature type="compositionally biased region" description="Polar residues" evidence="1">
    <location>
        <begin position="3014"/>
        <end position="3070"/>
    </location>
</feature>
<feature type="region of interest" description="Disordered" evidence="1">
    <location>
        <begin position="1"/>
        <end position="101"/>
    </location>
</feature>
<feature type="compositionally biased region" description="Basic and acidic residues" evidence="1">
    <location>
        <begin position="3252"/>
        <end position="3265"/>
    </location>
</feature>
<feature type="compositionally biased region" description="Polar residues" evidence="1">
    <location>
        <begin position="1262"/>
        <end position="1327"/>
    </location>
</feature>
<dbReference type="PANTHER" id="PTHR38248">
    <property type="entry name" value="FUNK1 6"/>
    <property type="match status" value="1"/>
</dbReference>
<feature type="region of interest" description="Disordered" evidence="1">
    <location>
        <begin position="1201"/>
        <end position="1338"/>
    </location>
</feature>
<keyword evidence="4" id="KW-1185">Reference proteome</keyword>
<evidence type="ECO:0000259" key="2">
    <source>
        <dbReference type="PROSITE" id="PS50011"/>
    </source>
</evidence>
<dbReference type="PANTHER" id="PTHR38248:SF2">
    <property type="entry name" value="FUNK1 11"/>
    <property type="match status" value="1"/>
</dbReference>
<dbReference type="GO" id="GO:0005524">
    <property type="term" value="F:ATP binding"/>
    <property type="evidence" value="ECO:0007669"/>
    <property type="project" value="InterPro"/>
</dbReference>
<feature type="compositionally biased region" description="Polar residues" evidence="1">
    <location>
        <begin position="2182"/>
        <end position="2192"/>
    </location>
</feature>
<reference evidence="3 4" key="1">
    <citation type="journal article" date="2017" name="Mol. Ecol.">
        <title>Comparative and population genomic landscape of Phellinus noxius: A hypervariable fungus causing root rot in trees.</title>
        <authorList>
            <person name="Chung C.L."/>
            <person name="Lee T.J."/>
            <person name="Akiba M."/>
            <person name="Lee H.H."/>
            <person name="Kuo T.H."/>
            <person name="Liu D."/>
            <person name="Ke H.M."/>
            <person name="Yokoi T."/>
            <person name="Roa M.B."/>
            <person name="Lu M.J."/>
            <person name="Chang Y.Y."/>
            <person name="Ann P.J."/>
            <person name="Tsai J.N."/>
            <person name="Chen C.Y."/>
            <person name="Tzean S.S."/>
            <person name="Ota Y."/>
            <person name="Hattori T."/>
            <person name="Sahashi N."/>
            <person name="Liou R.F."/>
            <person name="Kikuchi T."/>
            <person name="Tsai I.J."/>
        </authorList>
    </citation>
    <scope>NUCLEOTIDE SEQUENCE [LARGE SCALE GENOMIC DNA]</scope>
    <source>
        <strain evidence="3 4">FFPRI411160</strain>
    </source>
</reference>
<feature type="compositionally biased region" description="Basic residues" evidence="1">
    <location>
        <begin position="1"/>
        <end position="11"/>
    </location>
</feature>
<protein>
    <recommendedName>
        <fullName evidence="2">Protein kinase domain-containing protein</fullName>
    </recommendedName>
</protein>
<dbReference type="SUPFAM" id="SSF56112">
    <property type="entry name" value="Protein kinase-like (PK-like)"/>
    <property type="match status" value="4"/>
</dbReference>
<feature type="region of interest" description="Disordered" evidence="1">
    <location>
        <begin position="1487"/>
        <end position="1560"/>
    </location>
</feature>
<dbReference type="InterPro" id="IPR000719">
    <property type="entry name" value="Prot_kinase_dom"/>
</dbReference>
<feature type="compositionally biased region" description="Polar residues" evidence="1">
    <location>
        <begin position="2994"/>
        <end position="3005"/>
    </location>
</feature>
<feature type="compositionally biased region" description="Basic and acidic residues" evidence="1">
    <location>
        <begin position="488"/>
        <end position="500"/>
    </location>
</feature>
<feature type="compositionally biased region" description="Basic and acidic residues" evidence="1">
    <location>
        <begin position="86"/>
        <end position="97"/>
    </location>
</feature>
<feature type="compositionally biased region" description="Basic and acidic residues" evidence="1">
    <location>
        <begin position="2393"/>
        <end position="2412"/>
    </location>
</feature>
<feature type="region of interest" description="Disordered" evidence="1">
    <location>
        <begin position="2990"/>
        <end position="3081"/>
    </location>
</feature>
<dbReference type="EMBL" id="NBII01000007">
    <property type="protein sequence ID" value="PAV16899.1"/>
    <property type="molecule type" value="Genomic_DNA"/>
</dbReference>
<feature type="domain" description="Protein kinase" evidence="2">
    <location>
        <begin position="347"/>
        <end position="748"/>
    </location>
</feature>
<dbReference type="GO" id="GO:0004672">
    <property type="term" value="F:protein kinase activity"/>
    <property type="evidence" value="ECO:0007669"/>
    <property type="project" value="InterPro"/>
</dbReference>
<dbReference type="OrthoDB" id="5584477at2759"/>
<name>A0A286UBG7_9AGAM</name>
<feature type="compositionally biased region" description="Basic and acidic residues" evidence="1">
    <location>
        <begin position="1201"/>
        <end position="1215"/>
    </location>
</feature>
<dbReference type="InterPro" id="IPR040976">
    <property type="entry name" value="Pkinase_fungal"/>
</dbReference>